<dbReference type="PANTHER" id="PTHR43433">
    <property type="entry name" value="HYDROLASE, ALPHA/BETA FOLD FAMILY PROTEIN"/>
    <property type="match status" value="1"/>
</dbReference>
<dbReference type="OrthoDB" id="9780744at2"/>
<evidence type="ECO:0000259" key="1">
    <source>
        <dbReference type="Pfam" id="PF00561"/>
    </source>
</evidence>
<dbReference type="PANTHER" id="PTHR43433:SF10">
    <property type="entry name" value="AB HYDROLASE-1 DOMAIN-CONTAINING PROTEIN"/>
    <property type="match status" value="1"/>
</dbReference>
<dbReference type="PRINTS" id="PR00111">
    <property type="entry name" value="ABHYDROLASE"/>
</dbReference>
<sequence length="289" mass="30555">MNDALDTGILARRGGRSLGYVDTGPRDGPVWFHCHGIPGSSKERLLATAAGGSLRVRLIAIDRPGYGESAPMPRYSLADHADDVLAVAEHLQIDHFSLLGFSGGGVFAMATAQALASRVERLALVGTPCVPLLDDPFSHAGALTAEVWHAALEDPEALATRLATLTGDSDVLSAALMDSLGDREQRCLHTPGIDAAFTDNLVAAIRQGAMVAAESIIRDTRLMIQAWPFDPGGIAPPVEAFYGDSDELVHLAHGRALEAGIKGCSLTVLPRSGHYDTLIDVFARLACCR</sequence>
<name>A0A2N7UKF7_9GAMM</name>
<dbReference type="SUPFAM" id="SSF53474">
    <property type="entry name" value="alpha/beta-Hydrolases"/>
    <property type="match status" value="1"/>
</dbReference>
<organism evidence="2 3">
    <name type="scientific">Halomonas urumqiensis</name>
    <dbReference type="NCBI Taxonomy" id="1684789"/>
    <lineage>
        <taxon>Bacteria</taxon>
        <taxon>Pseudomonadati</taxon>
        <taxon>Pseudomonadota</taxon>
        <taxon>Gammaproteobacteria</taxon>
        <taxon>Oceanospirillales</taxon>
        <taxon>Halomonadaceae</taxon>
        <taxon>Halomonas</taxon>
    </lineage>
</organism>
<evidence type="ECO:0000313" key="2">
    <source>
        <dbReference type="EMBL" id="PMR80920.1"/>
    </source>
</evidence>
<dbReference type="InterPro" id="IPR029058">
    <property type="entry name" value="AB_hydrolase_fold"/>
</dbReference>
<feature type="domain" description="AB hydrolase-1" evidence="1">
    <location>
        <begin position="34"/>
        <end position="140"/>
    </location>
</feature>
<dbReference type="RefSeq" id="WP_102587744.1">
    <property type="nucleotide sequence ID" value="NZ_BNAE01000002.1"/>
</dbReference>
<comment type="caution">
    <text evidence="2">The sequence shown here is derived from an EMBL/GenBank/DDBJ whole genome shotgun (WGS) entry which is preliminary data.</text>
</comment>
<protein>
    <recommendedName>
        <fullName evidence="1">AB hydrolase-1 domain-containing protein</fullName>
    </recommendedName>
</protein>
<evidence type="ECO:0000313" key="3">
    <source>
        <dbReference type="Proteomes" id="UP000235547"/>
    </source>
</evidence>
<keyword evidence="3" id="KW-1185">Reference proteome</keyword>
<dbReference type="Proteomes" id="UP000235547">
    <property type="component" value="Unassembled WGS sequence"/>
</dbReference>
<dbReference type="InterPro" id="IPR000073">
    <property type="entry name" value="AB_hydrolase_1"/>
</dbReference>
<dbReference type="Pfam" id="PF00561">
    <property type="entry name" value="Abhydrolase_1"/>
    <property type="match status" value="1"/>
</dbReference>
<dbReference type="Gene3D" id="3.40.50.1820">
    <property type="entry name" value="alpha/beta hydrolase"/>
    <property type="match status" value="1"/>
</dbReference>
<gene>
    <name evidence="2" type="ORF">C1H70_07660</name>
</gene>
<reference evidence="2 3" key="1">
    <citation type="submission" date="2018-01" db="EMBL/GenBank/DDBJ databases">
        <title>Halomonas endophytica sp. nov., isolated from storage liquid in the stems of Populus euphratica.</title>
        <authorList>
            <person name="Chen C."/>
        </authorList>
    </citation>
    <scope>NUCLEOTIDE SEQUENCE [LARGE SCALE GENOMIC DNA]</scope>
    <source>
        <strain evidence="2 3">BZ-SZ-XJ27</strain>
    </source>
</reference>
<dbReference type="InterPro" id="IPR050471">
    <property type="entry name" value="AB_hydrolase"/>
</dbReference>
<dbReference type="EMBL" id="PNRG01000013">
    <property type="protein sequence ID" value="PMR80920.1"/>
    <property type="molecule type" value="Genomic_DNA"/>
</dbReference>
<accession>A0A2N7UKF7</accession>
<dbReference type="AlphaFoldDB" id="A0A2N7UKF7"/>
<proteinExistence type="predicted"/>